<proteinExistence type="predicted"/>
<keyword evidence="1" id="KW-1133">Transmembrane helix</keyword>
<sequence>MGYSGFFALLILMFLVYFWFRVDELKKGTGMSTKEAVRKGVKSMLTLILSFCFVLLLFIAFTYYQIL</sequence>
<keyword evidence="1" id="KW-0812">Transmembrane</keyword>
<feature type="transmembrane region" description="Helical" evidence="1">
    <location>
        <begin position="6"/>
        <end position="22"/>
    </location>
</feature>
<dbReference type="RefSeq" id="WP_307325344.1">
    <property type="nucleotide sequence ID" value="NZ_JAUSUG010000007.1"/>
</dbReference>
<dbReference type="Proteomes" id="UP001230005">
    <property type="component" value="Unassembled WGS sequence"/>
</dbReference>
<dbReference type="EMBL" id="JAUSUG010000007">
    <property type="protein sequence ID" value="MDQ0254843.1"/>
    <property type="molecule type" value="Genomic_DNA"/>
</dbReference>
<protein>
    <submittedName>
        <fullName evidence="2">TRAP-type C4-dicarboxylate transport system permease large subunit</fullName>
    </submittedName>
</protein>
<keyword evidence="1" id="KW-0472">Membrane</keyword>
<name>A0ABT9ZWH2_9BACI</name>
<reference evidence="2 3" key="1">
    <citation type="submission" date="2023-07" db="EMBL/GenBank/DDBJ databases">
        <title>Genomic Encyclopedia of Type Strains, Phase IV (KMG-IV): sequencing the most valuable type-strain genomes for metagenomic binning, comparative biology and taxonomic classification.</title>
        <authorList>
            <person name="Goeker M."/>
        </authorList>
    </citation>
    <scope>NUCLEOTIDE SEQUENCE [LARGE SCALE GENOMIC DNA]</scope>
    <source>
        <strain evidence="2 3">DSM 9768</strain>
    </source>
</reference>
<feature type="transmembrane region" description="Helical" evidence="1">
    <location>
        <begin position="43"/>
        <end position="66"/>
    </location>
</feature>
<accession>A0ABT9ZWH2</accession>
<comment type="caution">
    <text evidence="2">The sequence shown here is derived from an EMBL/GenBank/DDBJ whole genome shotgun (WGS) entry which is preliminary data.</text>
</comment>
<organism evidence="2 3">
    <name type="scientific">Evansella vedderi</name>
    <dbReference type="NCBI Taxonomy" id="38282"/>
    <lineage>
        <taxon>Bacteria</taxon>
        <taxon>Bacillati</taxon>
        <taxon>Bacillota</taxon>
        <taxon>Bacilli</taxon>
        <taxon>Bacillales</taxon>
        <taxon>Bacillaceae</taxon>
        <taxon>Evansella</taxon>
    </lineage>
</organism>
<keyword evidence="3" id="KW-1185">Reference proteome</keyword>
<evidence type="ECO:0000313" key="2">
    <source>
        <dbReference type="EMBL" id="MDQ0254843.1"/>
    </source>
</evidence>
<evidence type="ECO:0000313" key="3">
    <source>
        <dbReference type="Proteomes" id="UP001230005"/>
    </source>
</evidence>
<gene>
    <name evidence="2" type="ORF">J2S74_002222</name>
</gene>
<evidence type="ECO:0000256" key="1">
    <source>
        <dbReference type="SAM" id="Phobius"/>
    </source>
</evidence>